<name>A0A9X2GA10_9ACTN</name>
<dbReference type="RefSeq" id="WP_253740093.1">
    <property type="nucleotide sequence ID" value="NZ_BAABKA010000085.1"/>
</dbReference>
<evidence type="ECO:0000313" key="1">
    <source>
        <dbReference type="EMBL" id="MCP2353554.1"/>
    </source>
</evidence>
<dbReference type="InterPro" id="IPR026337">
    <property type="entry name" value="AKG_HExxH"/>
</dbReference>
<organism evidence="1 2">
    <name type="scientific">Nonomuraea thailandensis</name>
    <dbReference type="NCBI Taxonomy" id="1188745"/>
    <lineage>
        <taxon>Bacteria</taxon>
        <taxon>Bacillati</taxon>
        <taxon>Actinomycetota</taxon>
        <taxon>Actinomycetes</taxon>
        <taxon>Streptosporangiales</taxon>
        <taxon>Streptosporangiaceae</taxon>
        <taxon>Nonomuraea</taxon>
    </lineage>
</organism>
<dbReference type="AlphaFoldDB" id="A0A9X2GA10"/>
<keyword evidence="2" id="KW-1185">Reference proteome</keyword>
<gene>
    <name evidence="1" type="ORF">HD597_000574</name>
</gene>
<comment type="caution">
    <text evidence="1">The sequence shown here is derived from an EMBL/GenBank/DDBJ whole genome shotgun (WGS) entry which is preliminary data.</text>
</comment>
<proteinExistence type="predicted"/>
<dbReference type="EMBL" id="JAMZEB010000001">
    <property type="protein sequence ID" value="MCP2353554.1"/>
    <property type="molecule type" value="Genomic_DNA"/>
</dbReference>
<evidence type="ECO:0000313" key="2">
    <source>
        <dbReference type="Proteomes" id="UP001139648"/>
    </source>
</evidence>
<reference evidence="1" key="1">
    <citation type="submission" date="2022-06" db="EMBL/GenBank/DDBJ databases">
        <title>Sequencing the genomes of 1000 actinobacteria strains.</title>
        <authorList>
            <person name="Klenk H.-P."/>
        </authorList>
    </citation>
    <scope>NUCLEOTIDE SEQUENCE</scope>
    <source>
        <strain evidence="1">DSM 46694</strain>
    </source>
</reference>
<accession>A0A9X2GA10</accession>
<sequence>MFGTARGVVRCQRRCSPRGSFALRAVELSEPIAKLAEEIVHESSHVRLNSILASTPCLLDDGGKLYETPLREDPRPAVGLLHQLFVLARLCEWHARLGKHAIPERVMRAREDLIAAHATVVAELPLTEAGRALVSTIEPHRVPESS</sequence>
<protein>
    <submittedName>
        <fullName evidence="1">HEXXH motif-containing protein</fullName>
    </submittedName>
</protein>
<dbReference type="Proteomes" id="UP001139648">
    <property type="component" value="Unassembled WGS sequence"/>
</dbReference>
<dbReference type="NCBIfam" id="TIGR04267">
    <property type="entry name" value="mod_HExxH"/>
    <property type="match status" value="1"/>
</dbReference>